<evidence type="ECO:0000313" key="1">
    <source>
        <dbReference type="EMBL" id="WAJ26695.1"/>
    </source>
</evidence>
<reference evidence="1" key="1">
    <citation type="submission" date="2022-11" db="EMBL/GenBank/DDBJ databases">
        <title>beta-Carotene-producing bacterium, Jeongeuplla avenae sp. nov., alleviates the salt stress of Arabidopsis seedlings.</title>
        <authorList>
            <person name="Jiang L."/>
            <person name="Lee J."/>
        </authorList>
    </citation>
    <scope>NUCLEOTIDE SEQUENCE</scope>
    <source>
        <strain evidence="1">DY_R2A_6</strain>
    </source>
</reference>
<protein>
    <submittedName>
        <fullName evidence="1">Phage tail tape measure protein</fullName>
    </submittedName>
</protein>
<organism evidence="1 2">
    <name type="scientific">Antarcticirhabdus aurantiaca</name>
    <dbReference type="NCBI Taxonomy" id="2606717"/>
    <lineage>
        <taxon>Bacteria</taxon>
        <taxon>Pseudomonadati</taxon>
        <taxon>Pseudomonadota</taxon>
        <taxon>Alphaproteobacteria</taxon>
        <taxon>Hyphomicrobiales</taxon>
        <taxon>Aurantimonadaceae</taxon>
        <taxon>Antarcticirhabdus</taxon>
    </lineage>
</organism>
<dbReference type="Proteomes" id="UP001163223">
    <property type="component" value="Chromosome"/>
</dbReference>
<keyword evidence="2" id="KW-1185">Reference proteome</keyword>
<dbReference type="EMBL" id="CP113520">
    <property type="protein sequence ID" value="WAJ26695.1"/>
    <property type="molecule type" value="Genomic_DNA"/>
</dbReference>
<evidence type="ECO:0000313" key="2">
    <source>
        <dbReference type="Proteomes" id="UP001163223"/>
    </source>
</evidence>
<sequence length="193" mass="18973">MEADETYRVAFDVDTSALDRALGDLAARSDRFGAALGSALKGAVAGGRSLDTVLATLGTRLTGIALDAALRPLEGLVSGGIGQLFAGLGGLLPGAAASPGIVPFAKGGVIGTPTFFPMGGRIGLMGEAGAEAVLPLKRGADGTLGVGVPGGARGGGGTVVMNVSTPDAASFRRSGAQIEAMLARATLRGRRGL</sequence>
<gene>
    <name evidence="1" type="ORF">OXU80_17725</name>
</gene>
<proteinExistence type="predicted"/>
<name>A0ACD4NIL5_9HYPH</name>
<accession>A0ACD4NIL5</accession>